<feature type="transmembrane region" description="Helical" evidence="11">
    <location>
        <begin position="20"/>
        <end position="39"/>
    </location>
</feature>
<name>A0AAV2AKU7_9ARAC</name>
<dbReference type="Pfam" id="PF01762">
    <property type="entry name" value="Galactosyl_T"/>
    <property type="match status" value="1"/>
</dbReference>
<dbReference type="GO" id="GO:0008499">
    <property type="term" value="F:N-acetyl-beta-D-glucosaminide beta-(1,3)-galactosyltransferase activity"/>
    <property type="evidence" value="ECO:0007669"/>
    <property type="project" value="TreeGrafter"/>
</dbReference>
<dbReference type="PANTHER" id="PTHR11214">
    <property type="entry name" value="BETA-1,3-N-ACETYLGLUCOSAMINYLTRANSFERASE"/>
    <property type="match status" value="1"/>
</dbReference>
<evidence type="ECO:0000256" key="5">
    <source>
        <dbReference type="ARBA" id="ARBA00022692"/>
    </source>
</evidence>
<evidence type="ECO:0000313" key="12">
    <source>
        <dbReference type="EMBL" id="CAL1284286.1"/>
    </source>
</evidence>
<dbReference type="EMBL" id="CAXIEN010000177">
    <property type="protein sequence ID" value="CAL1284286.1"/>
    <property type="molecule type" value="Genomic_DNA"/>
</dbReference>
<gene>
    <name evidence="12" type="ORF">LARSCL_LOCUS13060</name>
</gene>
<dbReference type="AlphaFoldDB" id="A0AAV2AKU7"/>
<keyword evidence="5 11" id="KW-0812">Transmembrane</keyword>
<dbReference type="FunFam" id="3.90.550.50:FF:000001">
    <property type="entry name" value="Hexosyltransferase"/>
    <property type="match status" value="1"/>
</dbReference>
<dbReference type="PANTHER" id="PTHR11214:SF376">
    <property type="entry name" value="HEXOSYLTRANSFERASE"/>
    <property type="match status" value="1"/>
</dbReference>
<evidence type="ECO:0000256" key="10">
    <source>
        <dbReference type="ARBA" id="ARBA00023180"/>
    </source>
</evidence>
<reference evidence="12 13" key="1">
    <citation type="submission" date="2024-04" db="EMBL/GenBank/DDBJ databases">
        <authorList>
            <person name="Rising A."/>
            <person name="Reimegard J."/>
            <person name="Sonavane S."/>
            <person name="Akerstrom W."/>
            <person name="Nylinder S."/>
            <person name="Hedman E."/>
            <person name="Kallberg Y."/>
        </authorList>
    </citation>
    <scope>NUCLEOTIDE SEQUENCE [LARGE SCALE GENOMIC DNA]</scope>
</reference>
<sequence length="376" mass="43309">MKKYTRINANNALCIMPRKAIASLMLVMAILTIFSFISIEIRRIIWLKNLVKQKDEEMQHYKDAYEHAFNTTFKTNVTSLETASNATNKTFFQSIDWNSEIVDDILSENPLCSPKLFLLILVASAPENFEQRDIIRKTWADIEKKNPAISGLKTKTVFLIGRSSSRFLNALLKSENEAYNDILLGYYLDTYRNLTLKVVHGLKWASSHCQPSYTMKTDDDCFVNVPLLLRFLWKQNPIETNLYAGHVRWSSPVVRNPNSKWYVSESDFQGSRFVPYVNGAGYVLSLDVLKKFVKFSGFVKLFPNEDAFVGTVLNMAGIRPTYSARFVAHSAAWQMCNFLYLFVVHHVKPARQFEFQKLADKAWEECSLADMAHDWV</sequence>
<keyword evidence="9 11" id="KW-0472">Membrane</keyword>
<accession>A0AAV2AKU7</accession>
<evidence type="ECO:0000256" key="2">
    <source>
        <dbReference type="ARBA" id="ARBA00008661"/>
    </source>
</evidence>
<dbReference type="SUPFAM" id="SSF53448">
    <property type="entry name" value="Nucleotide-diphospho-sugar transferases"/>
    <property type="match status" value="1"/>
</dbReference>
<keyword evidence="8 11" id="KW-0333">Golgi apparatus</keyword>
<evidence type="ECO:0000256" key="8">
    <source>
        <dbReference type="ARBA" id="ARBA00023034"/>
    </source>
</evidence>
<evidence type="ECO:0000313" key="13">
    <source>
        <dbReference type="Proteomes" id="UP001497382"/>
    </source>
</evidence>
<keyword evidence="6 11" id="KW-0735">Signal-anchor</keyword>
<evidence type="ECO:0000256" key="1">
    <source>
        <dbReference type="ARBA" id="ARBA00004323"/>
    </source>
</evidence>
<dbReference type="EC" id="2.4.1.-" evidence="11"/>
<dbReference type="GO" id="GO:0006493">
    <property type="term" value="P:protein O-linked glycosylation"/>
    <property type="evidence" value="ECO:0007669"/>
    <property type="project" value="TreeGrafter"/>
</dbReference>
<dbReference type="Proteomes" id="UP001497382">
    <property type="component" value="Unassembled WGS sequence"/>
</dbReference>
<dbReference type="Gene3D" id="3.90.550.50">
    <property type="match status" value="1"/>
</dbReference>
<keyword evidence="10" id="KW-0325">Glycoprotein</keyword>
<dbReference type="InterPro" id="IPR029044">
    <property type="entry name" value="Nucleotide-diphossugar_trans"/>
</dbReference>
<evidence type="ECO:0000256" key="6">
    <source>
        <dbReference type="ARBA" id="ARBA00022968"/>
    </source>
</evidence>
<keyword evidence="3 11" id="KW-0328">Glycosyltransferase</keyword>
<comment type="similarity">
    <text evidence="2 11">Belongs to the glycosyltransferase 31 family.</text>
</comment>
<dbReference type="GO" id="GO:0000139">
    <property type="term" value="C:Golgi membrane"/>
    <property type="evidence" value="ECO:0007669"/>
    <property type="project" value="UniProtKB-SubCell"/>
</dbReference>
<dbReference type="InterPro" id="IPR002659">
    <property type="entry name" value="Glyco_trans_31"/>
</dbReference>
<keyword evidence="13" id="KW-1185">Reference proteome</keyword>
<evidence type="ECO:0000256" key="11">
    <source>
        <dbReference type="RuleBase" id="RU363063"/>
    </source>
</evidence>
<protein>
    <recommendedName>
        <fullName evidence="11">Hexosyltransferase</fullName>
        <ecNumber evidence="11">2.4.1.-</ecNumber>
    </recommendedName>
</protein>
<proteinExistence type="inferred from homology"/>
<evidence type="ECO:0000256" key="7">
    <source>
        <dbReference type="ARBA" id="ARBA00022989"/>
    </source>
</evidence>
<comment type="caution">
    <text evidence="12">The sequence shown here is derived from an EMBL/GenBank/DDBJ whole genome shotgun (WGS) entry which is preliminary data.</text>
</comment>
<evidence type="ECO:0000256" key="4">
    <source>
        <dbReference type="ARBA" id="ARBA00022679"/>
    </source>
</evidence>
<keyword evidence="4" id="KW-0808">Transferase</keyword>
<organism evidence="12 13">
    <name type="scientific">Larinioides sclopetarius</name>
    <dbReference type="NCBI Taxonomy" id="280406"/>
    <lineage>
        <taxon>Eukaryota</taxon>
        <taxon>Metazoa</taxon>
        <taxon>Ecdysozoa</taxon>
        <taxon>Arthropoda</taxon>
        <taxon>Chelicerata</taxon>
        <taxon>Arachnida</taxon>
        <taxon>Araneae</taxon>
        <taxon>Araneomorphae</taxon>
        <taxon>Entelegynae</taxon>
        <taxon>Araneoidea</taxon>
        <taxon>Araneidae</taxon>
        <taxon>Larinioides</taxon>
    </lineage>
</organism>
<evidence type="ECO:0000256" key="9">
    <source>
        <dbReference type="ARBA" id="ARBA00023136"/>
    </source>
</evidence>
<comment type="subcellular location">
    <subcellularLocation>
        <location evidence="1 11">Golgi apparatus membrane</location>
        <topology evidence="1 11">Single-pass type II membrane protein</topology>
    </subcellularLocation>
</comment>
<evidence type="ECO:0000256" key="3">
    <source>
        <dbReference type="ARBA" id="ARBA00022676"/>
    </source>
</evidence>
<keyword evidence="7 11" id="KW-1133">Transmembrane helix</keyword>